<dbReference type="GO" id="GO:0005737">
    <property type="term" value="C:cytoplasm"/>
    <property type="evidence" value="ECO:0007669"/>
    <property type="project" value="UniProtKB-SubCell"/>
</dbReference>
<dbReference type="InterPro" id="IPR003141">
    <property type="entry name" value="Pol/His_phosphatase_N"/>
</dbReference>
<dbReference type="GO" id="GO:0003887">
    <property type="term" value="F:DNA-directed DNA polymerase activity"/>
    <property type="evidence" value="ECO:0007669"/>
    <property type="project" value="UniProtKB-UniRule"/>
</dbReference>
<dbReference type="PANTHER" id="PTHR32294">
    <property type="entry name" value="DNA POLYMERASE III SUBUNIT ALPHA"/>
    <property type="match status" value="1"/>
</dbReference>
<comment type="subcellular location">
    <subcellularLocation>
        <location evidence="2 13">Cytoplasm</location>
    </subcellularLocation>
</comment>
<evidence type="ECO:0000256" key="9">
    <source>
        <dbReference type="ARBA" id="ARBA00022839"/>
    </source>
</evidence>
<evidence type="ECO:0000256" key="11">
    <source>
        <dbReference type="ARBA" id="ARBA00025611"/>
    </source>
</evidence>
<dbReference type="InterPro" id="IPR040982">
    <property type="entry name" value="DNA_pol3_finger"/>
</dbReference>
<dbReference type="InterPro" id="IPR044923">
    <property type="entry name" value="PolC_middle_finger_sf"/>
</dbReference>
<dbReference type="NCBIfam" id="TIGR01405">
    <property type="entry name" value="polC_Gram_pos"/>
    <property type="match status" value="1"/>
</dbReference>
<dbReference type="Gene3D" id="3.30.1900.20">
    <property type="match status" value="2"/>
</dbReference>
<dbReference type="Pfam" id="PF14579">
    <property type="entry name" value="HHH_6"/>
    <property type="match status" value="1"/>
</dbReference>
<dbReference type="PANTHER" id="PTHR32294:SF5">
    <property type="entry name" value="DNA POLYMERASE III POLC-TYPE"/>
    <property type="match status" value="1"/>
</dbReference>
<dbReference type="SUPFAM" id="SSF160975">
    <property type="entry name" value="AF1531-like"/>
    <property type="match status" value="1"/>
</dbReference>
<dbReference type="GO" id="GO:0003677">
    <property type="term" value="F:DNA binding"/>
    <property type="evidence" value="ECO:0007669"/>
    <property type="project" value="UniProtKB-UniRule"/>
</dbReference>
<dbReference type="Pfam" id="PF01336">
    <property type="entry name" value="tRNA_anti-codon"/>
    <property type="match status" value="1"/>
</dbReference>
<dbReference type="InterPro" id="IPR012340">
    <property type="entry name" value="NA-bd_OB-fold"/>
</dbReference>
<evidence type="ECO:0000256" key="14">
    <source>
        <dbReference type="SAM" id="MobiDB-lite"/>
    </source>
</evidence>
<evidence type="ECO:0000313" key="17">
    <source>
        <dbReference type="EMBL" id="OFV69958.1"/>
    </source>
</evidence>
<evidence type="ECO:0000256" key="6">
    <source>
        <dbReference type="ARBA" id="ARBA00022705"/>
    </source>
</evidence>
<comment type="function">
    <text evidence="1 13">Required for replicative DNA synthesis. This DNA polymerase also exhibits 3' to 5' exonuclease activity.</text>
</comment>
<evidence type="ECO:0000256" key="10">
    <source>
        <dbReference type="ARBA" id="ARBA00022932"/>
    </source>
</evidence>
<dbReference type="Pfam" id="PF17657">
    <property type="entry name" value="DNA_pol3_finger"/>
    <property type="match status" value="1"/>
</dbReference>
<dbReference type="InterPro" id="IPR013520">
    <property type="entry name" value="Ribonucl_H"/>
</dbReference>
<evidence type="ECO:0000256" key="5">
    <source>
        <dbReference type="ARBA" id="ARBA00022695"/>
    </source>
</evidence>
<dbReference type="OrthoDB" id="9804290at2"/>
<feature type="region of interest" description="Disordered" evidence="14">
    <location>
        <begin position="179"/>
        <end position="201"/>
    </location>
</feature>
<dbReference type="RefSeq" id="WP_070371870.1">
    <property type="nucleotide sequence ID" value="NZ_LKEU01000035.1"/>
</dbReference>
<dbReference type="CDD" id="cd07435">
    <property type="entry name" value="PHP_PolIIIA_POLC"/>
    <property type="match status" value="1"/>
</dbReference>
<keyword evidence="8 13" id="KW-0378">Hydrolase</keyword>
<dbReference type="EC" id="2.7.7.7" evidence="13"/>
<keyword evidence="10 13" id="KW-0239">DNA-directed DNA polymerase</keyword>
<dbReference type="STRING" id="52694.ACWI_26000"/>
<evidence type="ECO:0000313" key="18">
    <source>
        <dbReference type="Proteomes" id="UP000176244"/>
    </source>
</evidence>
<dbReference type="EMBL" id="LKEU01000035">
    <property type="protein sequence ID" value="OFV69958.1"/>
    <property type="molecule type" value="Genomic_DNA"/>
</dbReference>
<dbReference type="SUPFAM" id="SSF53098">
    <property type="entry name" value="Ribonuclease H-like"/>
    <property type="match status" value="1"/>
</dbReference>
<keyword evidence="7 13" id="KW-0540">Nuclease</keyword>
<dbReference type="Gene3D" id="1.10.150.870">
    <property type="match status" value="1"/>
</dbReference>
<dbReference type="Pfam" id="PF07733">
    <property type="entry name" value="DNA_pol3_alpha"/>
    <property type="match status" value="1"/>
</dbReference>
<evidence type="ECO:0000256" key="8">
    <source>
        <dbReference type="ARBA" id="ARBA00022801"/>
    </source>
</evidence>
<dbReference type="HAMAP" id="MF_00356">
    <property type="entry name" value="DNApol_PolC"/>
    <property type="match status" value="1"/>
</dbReference>
<evidence type="ECO:0000256" key="2">
    <source>
        <dbReference type="ARBA" id="ARBA00004496"/>
    </source>
</evidence>
<dbReference type="SMART" id="SM00481">
    <property type="entry name" value="POLIIIAc"/>
    <property type="match status" value="1"/>
</dbReference>
<comment type="catalytic activity">
    <reaction evidence="12 13">
        <text>DNA(n) + a 2'-deoxyribonucleoside 5'-triphosphate = DNA(n+1) + diphosphate</text>
        <dbReference type="Rhea" id="RHEA:22508"/>
        <dbReference type="Rhea" id="RHEA-COMP:17339"/>
        <dbReference type="Rhea" id="RHEA-COMP:17340"/>
        <dbReference type="ChEBI" id="CHEBI:33019"/>
        <dbReference type="ChEBI" id="CHEBI:61560"/>
        <dbReference type="ChEBI" id="CHEBI:173112"/>
        <dbReference type="EC" id="2.7.7.7"/>
    </reaction>
</comment>
<dbReference type="InterPro" id="IPR004365">
    <property type="entry name" value="NA-bd_OB_tRNA"/>
</dbReference>
<dbReference type="Gene3D" id="3.20.20.140">
    <property type="entry name" value="Metal-dependent hydrolases"/>
    <property type="match status" value="2"/>
</dbReference>
<name>A0A1F2PFA4_9FIRM</name>
<dbReference type="GO" id="GO:0008408">
    <property type="term" value="F:3'-5' exonuclease activity"/>
    <property type="evidence" value="ECO:0007669"/>
    <property type="project" value="UniProtKB-UniRule"/>
</dbReference>
<dbReference type="NCBIfam" id="NF001688">
    <property type="entry name" value="PRK00448.1"/>
    <property type="match status" value="1"/>
</dbReference>
<dbReference type="InterPro" id="IPR029460">
    <property type="entry name" value="DNAPol_HHH"/>
</dbReference>
<dbReference type="InterPro" id="IPR011708">
    <property type="entry name" value="DNA_pol3_alpha_NTPase_dom"/>
</dbReference>
<reference evidence="17 18" key="1">
    <citation type="submission" date="2015-09" db="EMBL/GenBank/DDBJ databases">
        <title>Genome sequence of Acetobacterium wieringae DSM 1911.</title>
        <authorList>
            <person name="Poehlein A."/>
            <person name="Bengelsdorf F.R."/>
            <person name="Schiel-Bengelsdorf B."/>
            <person name="Duerre P."/>
            <person name="Daniel R."/>
        </authorList>
    </citation>
    <scope>NUCLEOTIDE SEQUENCE [LARGE SCALE GENOMIC DNA]</scope>
    <source>
        <strain evidence="17 18">DSM 1911</strain>
    </source>
</reference>
<feature type="domain" description="Polymerase/histidinol phosphatase N-terminal" evidence="16">
    <location>
        <begin position="326"/>
        <end position="393"/>
    </location>
</feature>
<dbReference type="InterPro" id="IPR006308">
    <property type="entry name" value="Pol_III_a_PolC-type_gram_pos"/>
</dbReference>
<keyword evidence="9 13" id="KW-0269">Exonuclease</keyword>
<dbReference type="InterPro" id="IPR004805">
    <property type="entry name" value="DnaE2/DnaE/PolC"/>
</dbReference>
<feature type="compositionally biased region" description="Low complexity" evidence="14">
    <location>
        <begin position="179"/>
        <end position="192"/>
    </location>
</feature>
<dbReference type="Gene3D" id="3.30.420.10">
    <property type="entry name" value="Ribonuclease H-like superfamily/Ribonuclease H"/>
    <property type="match status" value="1"/>
</dbReference>
<dbReference type="InterPro" id="IPR012337">
    <property type="entry name" value="RNaseH-like_sf"/>
</dbReference>
<comment type="caution">
    <text evidence="17">The sequence shown here is derived from an EMBL/GenBank/DDBJ whole genome shotgun (WGS) entry which is preliminary data.</text>
</comment>
<evidence type="ECO:0000259" key="15">
    <source>
        <dbReference type="SMART" id="SM00479"/>
    </source>
</evidence>
<dbReference type="CDD" id="cd04484">
    <property type="entry name" value="polC_OBF"/>
    <property type="match status" value="1"/>
</dbReference>
<dbReference type="Pfam" id="PF02811">
    <property type="entry name" value="PHP"/>
    <property type="match status" value="1"/>
</dbReference>
<proteinExistence type="inferred from homology"/>
<comment type="function">
    <text evidence="11">DNA polymerase III is a complex, multichain enzyme responsible for most of the replicative synthesis in bacteria. This DNA polymerase also exhibits 3' to 5' exonuclease activity. The alpha chain is the DNA polymerase.</text>
</comment>
<keyword evidence="6 13" id="KW-0235">DNA replication</keyword>
<evidence type="ECO:0000256" key="3">
    <source>
        <dbReference type="ARBA" id="ARBA00022490"/>
    </source>
</evidence>
<accession>A0A1F2PFA4</accession>
<dbReference type="InterPro" id="IPR004013">
    <property type="entry name" value="PHP_dom"/>
</dbReference>
<sequence length="1423" mass="159976">MSILTRRQERYQKIIADYHLITDSIKINSRNEELIFKFSSPKKQTDTEFIKKEMQEIFDYAKALEIEVAPLNYQDGEHLLATDGQGVSQLLIGINQKIANILLINTLIAEGNTFYVRGRSTGELDGEALAIFTGRFKRLIAEHYGLESELVVRFTDEGSVAEKSQQDLEKRLAAIKPVASSSSASNSGATQSPAKLPKAEKPGDVVIGKKITNSWDWLKNIDFNINGESEGKSVVIRGWVFGVNTRPLKNNKTLLTFNITDNTNSITGKLFTDKEEVIAGINEGCWYLVEGKINYDEYSQEMMLYPRNINLSKETIKTDDAPVKRVELHMHSQFSAMDAVSKVDQIMKQAANFGHDIIGITDHGVLQAYPEMMELGRKKKIKVLYGVEGYLVEDQLNMVYGNQDQDFCGEFTFFDLETTGLVPGNHKIIEIAAVRIKNKQIIDSFSTLVNPHCEIPAFITNLTNITNQMVADGMEERAALEKFLDFAGETILVAHNAPFDMSFLNKALVDHGIVRENTAVDTLALSRCLLTQITRHNLKKLCSHFKIDIQNHHRALDDAAASAKVFVKLLDLAEKKGCTSIQALNTLSSRERSIRLNATNHIIIYARNQAGIKDLYRIVSESHLNYFYKKPRIPKSLLAKNRENLLLGSACEAGELFSAMVHNKSQDEIQQIASFYDYLEIQPLGNNQYLIDNNSVADQEALKTLNRRIIALGKSLNKPVVATGDVHFVNQDDALYREILFTGQGYKDAGKQPPLYYRTTQEMLDEFDYLDDETAREVVIDNPRKIAAMIDEILPIPDGTYPPVIEGSDEEIREMVEGRARELFGQPLPEIVEKRIKKELDSIIGNGYSVLYLIAQKLVYHSMEDGYLVGSRGSVGSSFVATLCGITEVNPLAPHYRCPSCKHSEFFNSTEVGVGPDLKDADCPHCGAKLDKDGFDIPFETFLGFEGDKEPDIDLNFSGENQAEAHRYTEVLFGKGKVFRAGTISTIAEKTAFGFVKNYYDEKNLKVTRAELERVISCCAGVKKTTGQHPGGIMVVPTYKDIYDFCPVQRPADDTESDTVTTHFAYESISGRLLKLDILGHDDPTMLKMLKDFTGVDPVGIPLDDEKTMSLFTSTKALNFKDNDFESPLGVCGIPEFGTSFVREMLLDTKPTAFSDLIRISGLSHGTDVWLNNAQDLIRDKKATIKEAICTRDDIMIYLIYAGLEAKTAFTIMEAVRKGKGLKPEWEEDMRKNKVPEWYIDSCKKIKYMFPKAHAAAYVTMAFRIAWYKVYYPLAYYATYFSVRASEFDAQLISQGKGVVVQRMNQIKELGTKASNKEKSLLTVLEIAHEMMCRGYSFKNVDVYQSHFSQFRIIGDALLPPLNALEGIGDKAAQRIFEEAQLRPYMSREDLQNRTKISKSVIETLEKQGCLNQLPASNQITFF</sequence>
<dbReference type="Pfam" id="PF00929">
    <property type="entry name" value="RNase_T"/>
    <property type="match status" value="1"/>
</dbReference>
<keyword evidence="4 13" id="KW-0808">Transferase</keyword>
<dbReference type="CDD" id="cd06127">
    <property type="entry name" value="DEDDh"/>
    <property type="match status" value="1"/>
</dbReference>
<dbReference type="Gene3D" id="2.40.50.140">
    <property type="entry name" value="Nucleic acid-binding proteins"/>
    <property type="match status" value="1"/>
</dbReference>
<dbReference type="Gene3D" id="1.10.150.700">
    <property type="entry name" value="PolC, middle finger domain"/>
    <property type="match status" value="1"/>
</dbReference>
<gene>
    <name evidence="17" type="primary">polC_2</name>
    <name evidence="13" type="synonym">polC</name>
    <name evidence="17" type="ORF">ACWI_26000</name>
</gene>
<keyword evidence="3 13" id="KW-0963">Cytoplasm</keyword>
<keyword evidence="5 13" id="KW-0548">Nucleotidyltransferase</keyword>
<evidence type="ECO:0000256" key="7">
    <source>
        <dbReference type="ARBA" id="ARBA00022722"/>
    </source>
</evidence>
<dbReference type="SMART" id="SM00479">
    <property type="entry name" value="EXOIII"/>
    <property type="match status" value="1"/>
</dbReference>
<dbReference type="Proteomes" id="UP000176244">
    <property type="component" value="Unassembled WGS sequence"/>
</dbReference>
<evidence type="ECO:0000259" key="16">
    <source>
        <dbReference type="SMART" id="SM00481"/>
    </source>
</evidence>
<dbReference type="Gene3D" id="6.10.140.1510">
    <property type="match status" value="1"/>
</dbReference>
<dbReference type="FunFam" id="3.30.420.10:FF:000045">
    <property type="entry name" value="3'-5' exonuclease DinG"/>
    <property type="match status" value="1"/>
</dbReference>
<evidence type="ECO:0000256" key="4">
    <source>
        <dbReference type="ARBA" id="ARBA00022679"/>
    </source>
</evidence>
<evidence type="ECO:0000256" key="12">
    <source>
        <dbReference type="ARBA" id="ARBA00049244"/>
    </source>
</evidence>
<dbReference type="InterPro" id="IPR036397">
    <property type="entry name" value="RNaseH_sf"/>
</dbReference>
<dbReference type="InterPro" id="IPR006054">
    <property type="entry name" value="DnaQ"/>
</dbReference>
<comment type="similarity">
    <text evidence="13">Belongs to the DNA polymerase type-C family. PolC subfamily.</text>
</comment>
<evidence type="ECO:0000256" key="13">
    <source>
        <dbReference type="HAMAP-Rule" id="MF_00356"/>
    </source>
</evidence>
<dbReference type="NCBIfam" id="TIGR00573">
    <property type="entry name" value="dnaq"/>
    <property type="match status" value="1"/>
</dbReference>
<dbReference type="GO" id="GO:0006261">
    <property type="term" value="P:DNA-templated DNA replication"/>
    <property type="evidence" value="ECO:0007669"/>
    <property type="project" value="UniProtKB-UniRule"/>
</dbReference>
<evidence type="ECO:0000256" key="1">
    <source>
        <dbReference type="ARBA" id="ARBA00003452"/>
    </source>
</evidence>
<organism evidence="17 18">
    <name type="scientific">Acetobacterium wieringae</name>
    <dbReference type="NCBI Taxonomy" id="52694"/>
    <lineage>
        <taxon>Bacteria</taxon>
        <taxon>Bacillati</taxon>
        <taxon>Bacillota</taxon>
        <taxon>Clostridia</taxon>
        <taxon>Eubacteriales</taxon>
        <taxon>Eubacteriaceae</taxon>
        <taxon>Acetobacterium</taxon>
    </lineage>
</organism>
<protein>
    <recommendedName>
        <fullName evidence="13">DNA polymerase III PolC-type</fullName>
        <shortName evidence="13">PolIII</shortName>
        <ecNumber evidence="13">2.7.7.7</ecNumber>
    </recommendedName>
</protein>
<feature type="domain" description="Exonuclease" evidence="15">
    <location>
        <begin position="410"/>
        <end position="575"/>
    </location>
</feature>